<dbReference type="EMBL" id="CM011688">
    <property type="protein sequence ID" value="TMS09577.1"/>
    <property type="molecule type" value="Genomic_DNA"/>
</dbReference>
<sequence>MYGLESAAAPDSGPAEERRQERFSVPRCFQPPAAGLFMHSVVNVRNAFRRQNISYNINFTFNVLSAEIVLEGSVVVFQTCTPKELLIGLLEQLEHDDPDTIAESLHLLLGPLQKVLLRLDKRKASSLGMTLSSVLDQVGQTASTSHQGARGGRRLLALSLLHRSDRLCQTLCL</sequence>
<keyword evidence="2" id="KW-1185">Reference proteome</keyword>
<evidence type="ECO:0000313" key="2">
    <source>
        <dbReference type="Proteomes" id="UP000793456"/>
    </source>
</evidence>
<comment type="caution">
    <text evidence="1">The sequence shown here is derived from an EMBL/GenBank/DDBJ whole genome shotgun (WGS) entry which is preliminary data.</text>
</comment>
<reference evidence="1" key="1">
    <citation type="submission" date="2018-11" db="EMBL/GenBank/DDBJ databases">
        <title>The sequence and de novo assembly of Larimichthys crocea genome using PacBio and Hi-C technologies.</title>
        <authorList>
            <person name="Xu P."/>
            <person name="Chen B."/>
            <person name="Zhou Z."/>
            <person name="Ke Q."/>
            <person name="Wu Y."/>
            <person name="Bai H."/>
            <person name="Pu F."/>
        </authorList>
    </citation>
    <scope>NUCLEOTIDE SEQUENCE</scope>
    <source>
        <tissue evidence="1">Muscle</tissue>
    </source>
</reference>
<gene>
    <name evidence="1" type="ORF">E3U43_002236</name>
</gene>
<evidence type="ECO:0000313" key="1">
    <source>
        <dbReference type="EMBL" id="TMS09577.1"/>
    </source>
</evidence>
<proteinExistence type="predicted"/>
<protein>
    <submittedName>
        <fullName evidence="1">Uncharacterized protein</fullName>
    </submittedName>
</protein>
<accession>A0ACD3QQL7</accession>
<name>A0ACD3QQL7_LARCR</name>
<dbReference type="Proteomes" id="UP000793456">
    <property type="component" value="Chromosome XV"/>
</dbReference>
<organism evidence="1 2">
    <name type="scientific">Larimichthys crocea</name>
    <name type="common">Large yellow croaker</name>
    <name type="synonym">Pseudosciaena crocea</name>
    <dbReference type="NCBI Taxonomy" id="215358"/>
    <lineage>
        <taxon>Eukaryota</taxon>
        <taxon>Metazoa</taxon>
        <taxon>Chordata</taxon>
        <taxon>Craniata</taxon>
        <taxon>Vertebrata</taxon>
        <taxon>Euteleostomi</taxon>
        <taxon>Actinopterygii</taxon>
        <taxon>Neopterygii</taxon>
        <taxon>Teleostei</taxon>
        <taxon>Neoteleostei</taxon>
        <taxon>Acanthomorphata</taxon>
        <taxon>Eupercaria</taxon>
        <taxon>Sciaenidae</taxon>
        <taxon>Larimichthys</taxon>
    </lineage>
</organism>